<dbReference type="OrthoDB" id="9762978at2"/>
<keyword evidence="6 9" id="KW-1133">Transmembrane helix</keyword>
<dbReference type="InterPro" id="IPR052180">
    <property type="entry name" value="NhaC_Na-H+_Antiporter"/>
</dbReference>
<dbReference type="GO" id="GO:0015297">
    <property type="term" value="F:antiporter activity"/>
    <property type="evidence" value="ECO:0007669"/>
    <property type="project" value="UniProtKB-KW"/>
</dbReference>
<sequence length="464" mass="49201">MLHLQPKKLPGLAESILMLALVLAVISYFIIGVGTSPHTPILIGILILITYGLIRKFTFDNLQHGMIQGAQSGMAAVLLFFVIGILIASWMASGTIPALMDVAFSLTGGPWLYALVFAITAITGVALGSSFTTAATVGVAFIGVAQSMDLSLPIMAGAIVSGAFFGDKMSPLSDTTNLASTVVKVDLFEHIKNMTWTTLPAFVITFILFIFLSPDANQESALSPFEQGLAETGLIHWSSWIPLVVLILFTVTKQPAFISLAVTSITATVIAGVRGTMEWGALFGSWFSGFQAESGNEAVTEMLSRGGMNGMFFTISIVILALALGGLLFTTGIIPSILRNVQDGLRTARSATLATAFTAIGINISVGEQYLSILLTGEAFQDIYEKTGLAKKNLSRTLEDAGTVINPLVPWSVCGVFLSGVLGVPVLEYLPFAFFCLLSPILTIIFGFTGKTLTKKSESKAEAS</sequence>
<evidence type="ECO:0000256" key="8">
    <source>
        <dbReference type="ARBA" id="ARBA00038435"/>
    </source>
</evidence>
<feature type="transmembrane region" description="Helical" evidence="9">
    <location>
        <begin position="234"/>
        <end position="251"/>
    </location>
</feature>
<feature type="transmembrane region" description="Helical" evidence="9">
    <location>
        <begin position="258"/>
        <end position="277"/>
    </location>
</feature>
<evidence type="ECO:0000256" key="6">
    <source>
        <dbReference type="ARBA" id="ARBA00022989"/>
    </source>
</evidence>
<dbReference type="InterPro" id="IPR004770">
    <property type="entry name" value="Na/H_antiport_NhaC"/>
</dbReference>
<feature type="transmembrane region" description="Helical" evidence="9">
    <location>
        <begin position="401"/>
        <end position="423"/>
    </location>
</feature>
<evidence type="ECO:0000256" key="2">
    <source>
        <dbReference type="ARBA" id="ARBA00022448"/>
    </source>
</evidence>
<evidence type="ECO:0000256" key="9">
    <source>
        <dbReference type="SAM" id="Phobius"/>
    </source>
</evidence>
<dbReference type="AlphaFoldDB" id="A0A1G8TLA2"/>
<name>A0A1G8TLA2_9BACI</name>
<dbReference type="PANTHER" id="PTHR33451:SF6">
    <property type="entry name" value="NA(+)_H(+) ANTIPORTER NHAC"/>
    <property type="match status" value="1"/>
</dbReference>
<feature type="transmembrane region" description="Helical" evidence="9">
    <location>
        <begin position="37"/>
        <end position="54"/>
    </location>
</feature>
<protein>
    <submittedName>
        <fullName evidence="11">Transporter, NhaC family</fullName>
    </submittedName>
</protein>
<evidence type="ECO:0000313" key="11">
    <source>
        <dbReference type="EMBL" id="SDJ42311.1"/>
    </source>
</evidence>
<dbReference type="GO" id="GO:0005886">
    <property type="term" value="C:plasma membrane"/>
    <property type="evidence" value="ECO:0007669"/>
    <property type="project" value="UniProtKB-SubCell"/>
</dbReference>
<dbReference type="STRING" id="86666.SAMN04490247_1848"/>
<reference evidence="12" key="1">
    <citation type="submission" date="2016-10" db="EMBL/GenBank/DDBJ databases">
        <authorList>
            <person name="Varghese N."/>
            <person name="Submissions S."/>
        </authorList>
    </citation>
    <scope>NUCLEOTIDE SEQUENCE [LARGE SCALE GENOMIC DNA]</scope>
    <source>
        <strain evidence="12">DSM 4771</strain>
    </source>
</reference>
<keyword evidence="3" id="KW-0050">Antiport</keyword>
<dbReference type="PANTHER" id="PTHR33451">
    <property type="entry name" value="MALATE-2H(+)/NA(+)-LACTATE ANTIPORTER"/>
    <property type="match status" value="1"/>
</dbReference>
<feature type="transmembrane region" description="Helical" evidence="9">
    <location>
        <begin position="12"/>
        <end position="31"/>
    </location>
</feature>
<keyword evidence="2" id="KW-0813">Transport</keyword>
<dbReference type="InterPro" id="IPR018461">
    <property type="entry name" value="Na/H_Antiport_NhaC-like_C"/>
</dbReference>
<feature type="transmembrane region" description="Helical" evidence="9">
    <location>
        <begin position="194"/>
        <end position="214"/>
    </location>
</feature>
<accession>A0A1G8TLA2</accession>
<evidence type="ECO:0000256" key="3">
    <source>
        <dbReference type="ARBA" id="ARBA00022449"/>
    </source>
</evidence>
<proteinExistence type="inferred from homology"/>
<evidence type="ECO:0000259" key="10">
    <source>
        <dbReference type="Pfam" id="PF03553"/>
    </source>
</evidence>
<evidence type="ECO:0000256" key="7">
    <source>
        <dbReference type="ARBA" id="ARBA00023136"/>
    </source>
</evidence>
<feature type="domain" description="Na+/H+ antiporter NhaC-like C-terminal" evidence="10">
    <location>
        <begin position="162"/>
        <end position="450"/>
    </location>
</feature>
<dbReference type="Pfam" id="PF03553">
    <property type="entry name" value="Na_H_antiporter"/>
    <property type="match status" value="1"/>
</dbReference>
<dbReference type="EMBL" id="FNEV01000005">
    <property type="protein sequence ID" value="SDJ42311.1"/>
    <property type="molecule type" value="Genomic_DNA"/>
</dbReference>
<evidence type="ECO:0000256" key="4">
    <source>
        <dbReference type="ARBA" id="ARBA00022475"/>
    </source>
</evidence>
<keyword evidence="4" id="KW-1003">Cell membrane</keyword>
<feature type="transmembrane region" description="Helical" evidence="9">
    <location>
        <begin position="75"/>
        <end position="92"/>
    </location>
</feature>
<dbReference type="Proteomes" id="UP000199225">
    <property type="component" value="Unassembled WGS sequence"/>
</dbReference>
<feature type="transmembrane region" description="Helical" evidence="9">
    <location>
        <begin position="429"/>
        <end position="450"/>
    </location>
</feature>
<gene>
    <name evidence="11" type="ORF">SAMN04490247_1848</name>
</gene>
<feature type="transmembrane region" description="Helical" evidence="9">
    <location>
        <begin position="112"/>
        <end position="145"/>
    </location>
</feature>
<organism evidence="11 12">
    <name type="scientific">Salimicrobium halophilum</name>
    <dbReference type="NCBI Taxonomy" id="86666"/>
    <lineage>
        <taxon>Bacteria</taxon>
        <taxon>Bacillati</taxon>
        <taxon>Bacillota</taxon>
        <taxon>Bacilli</taxon>
        <taxon>Bacillales</taxon>
        <taxon>Bacillaceae</taxon>
        <taxon>Salimicrobium</taxon>
    </lineage>
</organism>
<comment type="subcellular location">
    <subcellularLocation>
        <location evidence="1">Cell membrane</location>
        <topology evidence="1">Multi-pass membrane protein</topology>
    </subcellularLocation>
</comment>
<keyword evidence="7 9" id="KW-0472">Membrane</keyword>
<keyword evidence="5 9" id="KW-0812">Transmembrane</keyword>
<keyword evidence="12" id="KW-1185">Reference proteome</keyword>
<feature type="transmembrane region" description="Helical" evidence="9">
    <location>
        <begin position="311"/>
        <end position="338"/>
    </location>
</feature>
<comment type="similarity">
    <text evidence="8">Belongs to the NhaC Na(+)/H(+) (TC 2.A.35) antiporter family.</text>
</comment>
<evidence type="ECO:0000256" key="1">
    <source>
        <dbReference type="ARBA" id="ARBA00004651"/>
    </source>
</evidence>
<evidence type="ECO:0000256" key="5">
    <source>
        <dbReference type="ARBA" id="ARBA00022692"/>
    </source>
</evidence>
<dbReference type="RefSeq" id="WP_093193577.1">
    <property type="nucleotide sequence ID" value="NZ_FNEV01000005.1"/>
</dbReference>
<evidence type="ECO:0000313" key="12">
    <source>
        <dbReference type="Proteomes" id="UP000199225"/>
    </source>
</evidence>
<dbReference type="NCBIfam" id="TIGR00931">
    <property type="entry name" value="antiport_nhaC"/>
    <property type="match status" value="1"/>
</dbReference>